<feature type="region of interest" description="Disordered" evidence="1">
    <location>
        <begin position="198"/>
        <end position="223"/>
    </location>
</feature>
<comment type="caution">
    <text evidence="3">The sequence shown here is derived from an EMBL/GenBank/DDBJ whole genome shotgun (WGS) entry which is preliminary data.</text>
</comment>
<accession>A0ABU5VZ56</accession>
<protein>
    <submittedName>
        <fullName evidence="3">Uncharacterized protein</fullName>
    </submittedName>
</protein>
<feature type="chain" id="PRO_5047455942" evidence="2">
    <location>
        <begin position="17"/>
        <end position="397"/>
    </location>
</feature>
<dbReference type="EMBL" id="JAYGJQ010000002">
    <property type="protein sequence ID" value="MEA9356865.1"/>
    <property type="molecule type" value="Genomic_DNA"/>
</dbReference>
<dbReference type="RefSeq" id="WP_323576760.1">
    <property type="nucleotide sequence ID" value="NZ_JAYGJQ010000002.1"/>
</dbReference>
<keyword evidence="2" id="KW-0732">Signal</keyword>
<gene>
    <name evidence="3" type="ORF">SHI21_11640</name>
</gene>
<evidence type="ECO:0000313" key="3">
    <source>
        <dbReference type="EMBL" id="MEA9356865.1"/>
    </source>
</evidence>
<proteinExistence type="predicted"/>
<feature type="compositionally biased region" description="Gly residues" evidence="1">
    <location>
        <begin position="200"/>
        <end position="212"/>
    </location>
</feature>
<sequence>MKLLLATLLISQSAFAIDAGDGSDGVCNITGGAGTQITSAKKYYQCSSLNIDANLDDFKGSQAGAGGAALVIKVQGNVTVVAGVTVDLSGDNGLAGNTTAGVKAGGVAGAGGFSGGAASGLNLDGVNGSGAGGGLKGLQVDQNLLFSYGGGGGGGSYKTQGITLSVDGEDVGGNGTSNGSGGAQGFVYGDEATFETSFTGGSGGAGGGGGQENGQSDISGSSGGGGGGALHIIAGGNITVDGSIISRGGNGGGIAATQFAGGGGAGSGGAIWLQAGGNLIVSASGTITSLGGTQGTNDGGYDGGNGGDGRIRLDDGDGVITMIGGSTVSPAPYSTSFTPTPITSGTSAINRQYASGVSCASVALGDEEKPFNNLMNLILGLGIAGLAHYLVSKKSKV</sequence>
<keyword evidence="4" id="KW-1185">Reference proteome</keyword>
<evidence type="ECO:0000313" key="4">
    <source>
        <dbReference type="Proteomes" id="UP001302274"/>
    </source>
</evidence>
<organism evidence="3 4">
    <name type="scientific">Bacteriovorax antarcticus</name>
    <dbReference type="NCBI Taxonomy" id="3088717"/>
    <lineage>
        <taxon>Bacteria</taxon>
        <taxon>Pseudomonadati</taxon>
        <taxon>Bdellovibrionota</taxon>
        <taxon>Bacteriovoracia</taxon>
        <taxon>Bacteriovoracales</taxon>
        <taxon>Bacteriovoracaceae</taxon>
        <taxon>Bacteriovorax</taxon>
    </lineage>
</organism>
<name>A0ABU5VZ56_9BACT</name>
<reference evidence="3 4" key="1">
    <citation type="submission" date="2023-11" db="EMBL/GenBank/DDBJ databases">
        <title>A Novel Polar Bacteriovorax (B. antarcticus) Isolated from the Biocrust in Antarctica.</title>
        <authorList>
            <person name="Mun W."/>
            <person name="Choi S.Y."/>
            <person name="Mitchell R.J."/>
        </authorList>
    </citation>
    <scope>NUCLEOTIDE SEQUENCE [LARGE SCALE GENOMIC DNA]</scope>
    <source>
        <strain evidence="3 4">PP10</strain>
    </source>
</reference>
<feature type="signal peptide" evidence="2">
    <location>
        <begin position="1"/>
        <end position="16"/>
    </location>
</feature>
<evidence type="ECO:0000256" key="2">
    <source>
        <dbReference type="SAM" id="SignalP"/>
    </source>
</evidence>
<dbReference type="Proteomes" id="UP001302274">
    <property type="component" value="Unassembled WGS sequence"/>
</dbReference>
<evidence type="ECO:0000256" key="1">
    <source>
        <dbReference type="SAM" id="MobiDB-lite"/>
    </source>
</evidence>